<keyword evidence="2" id="KW-1185">Reference proteome</keyword>
<dbReference type="KEGG" id="fgl:EM308_09930"/>
<name>A0AAC9I6G2_9FLAO</name>
<proteinExistence type="predicted"/>
<reference evidence="1 2" key="1">
    <citation type="submission" date="2016-10" db="EMBL/GenBank/DDBJ databases">
        <title>Flavobacterium gilvum sp. nov., isolated from stream water.</title>
        <authorList>
            <person name="Shin S.-K."/>
            <person name="Cho Y.-J."/>
            <person name="Yi H."/>
        </authorList>
    </citation>
    <scope>NUCLEOTIDE SEQUENCE [LARGE SCALE GENOMIC DNA]</scope>
    <source>
        <strain evidence="1 2">EM1308</strain>
    </source>
</reference>
<organism evidence="1 2">
    <name type="scientific">Flavobacterium gilvum</name>
    <dbReference type="NCBI Taxonomy" id="1492737"/>
    <lineage>
        <taxon>Bacteria</taxon>
        <taxon>Pseudomonadati</taxon>
        <taxon>Bacteroidota</taxon>
        <taxon>Flavobacteriia</taxon>
        <taxon>Flavobacteriales</taxon>
        <taxon>Flavobacteriaceae</taxon>
        <taxon>Flavobacterium</taxon>
    </lineage>
</organism>
<evidence type="ECO:0000313" key="2">
    <source>
        <dbReference type="Proteomes" id="UP000175968"/>
    </source>
</evidence>
<sequence length="161" mass="19287">MQKFILVKIKKYYLFAVILCFQINTSAQNFEKIQNSDTLYIYFKKDNGNQIKGLNNIINKDNYDYYFYFSVESTTAKQYYMLVNHYLISPEVRWEKKSFLKKKKDIIVDYGFLKKLGYGQSELLLLKKKKLYIIDHDNFCHSRIKIAEVKIPDRSNFAPIE</sequence>
<accession>A0AAC9I6G2</accession>
<dbReference type="Proteomes" id="UP000175968">
    <property type="component" value="Chromosome"/>
</dbReference>
<dbReference type="EMBL" id="CP017479">
    <property type="protein sequence ID" value="AOW09798.1"/>
    <property type="molecule type" value="Genomic_DNA"/>
</dbReference>
<evidence type="ECO:0000313" key="1">
    <source>
        <dbReference type="EMBL" id="AOW09798.1"/>
    </source>
</evidence>
<gene>
    <name evidence="1" type="ORF">EM308_09930</name>
</gene>
<dbReference type="RefSeq" id="WP_070261823.1">
    <property type="nucleotide sequence ID" value="NZ_CP017479.1"/>
</dbReference>
<protein>
    <submittedName>
        <fullName evidence="1">Uncharacterized protein</fullName>
    </submittedName>
</protein>
<dbReference type="AlphaFoldDB" id="A0AAC9I6G2"/>